<dbReference type="Proteomes" id="UP000816034">
    <property type="component" value="Unassembled WGS sequence"/>
</dbReference>
<organism evidence="4 5">
    <name type="scientific">Naegleria lovaniensis</name>
    <name type="common">Amoeba</name>
    <dbReference type="NCBI Taxonomy" id="51637"/>
    <lineage>
        <taxon>Eukaryota</taxon>
        <taxon>Discoba</taxon>
        <taxon>Heterolobosea</taxon>
        <taxon>Tetramitia</taxon>
        <taxon>Eutetramitia</taxon>
        <taxon>Vahlkampfiidae</taxon>
        <taxon>Naegleria</taxon>
    </lineage>
</organism>
<dbReference type="Pfam" id="PF00487">
    <property type="entry name" value="FA_desaturase"/>
    <property type="match status" value="1"/>
</dbReference>
<feature type="compositionally biased region" description="Polar residues" evidence="1">
    <location>
        <begin position="1"/>
        <end position="18"/>
    </location>
</feature>
<sequence length="371" mass="43561">MKATSAASKQINQTSNEPAVQRIPQECKPIPKELLNREDFYWDTQEEPHLRRKYEILKKYPQIEKLFGVDYQTKYQVIAFVLIHLLICYLVKDQAWYIMVPTAWLIGGAFTQSLTVAIHEITHGMCFDKLEHNYYFAIFANLPMGIPSAMTFKRYHSDHHWYLGVPLYDVDITTRLEGKYVRSKFLKLLHMIFIGIVYGVKPLLVAPRSPNAWELLNMAVSFTFDGLLVYFWGYRALIYCVLTSLLGLGLHPLSGHFLSEHWLTEPGQETYSYYGPANWFMFNVGYHNEHHDFPRIPCSRLPLLRKIAPEFYDTLGYYESWSSVVYNYIMTDGYNPFVRQVRSIEVHKKARKEWFNRGYTEHACSNESDQQ</sequence>
<proteinExistence type="predicted"/>
<keyword evidence="5" id="KW-1185">Reference proteome</keyword>
<dbReference type="InterPro" id="IPR005804">
    <property type="entry name" value="FA_desaturase_dom"/>
</dbReference>
<feature type="transmembrane region" description="Helical" evidence="2">
    <location>
        <begin position="227"/>
        <end position="250"/>
    </location>
</feature>
<comment type="caution">
    <text evidence="4">The sequence shown here is derived from an EMBL/GenBank/DDBJ whole genome shotgun (WGS) entry which is preliminary data.</text>
</comment>
<dbReference type="RefSeq" id="XP_044544866.1">
    <property type="nucleotide sequence ID" value="XM_044699273.1"/>
</dbReference>
<evidence type="ECO:0000259" key="3">
    <source>
        <dbReference type="SMART" id="SM01269"/>
    </source>
</evidence>
<evidence type="ECO:0000313" key="4">
    <source>
        <dbReference type="EMBL" id="KAG2377604.1"/>
    </source>
</evidence>
<dbReference type="PANTHER" id="PTHR12879">
    <property type="entry name" value="SPHINGOLIPID DELTA 4 DESATURASE/C-4 HYDROXYLASE PROTEIN DES2"/>
    <property type="match status" value="1"/>
</dbReference>
<feature type="transmembrane region" description="Helical" evidence="2">
    <location>
        <begin position="103"/>
        <end position="122"/>
    </location>
</feature>
<reference evidence="4 5" key="1">
    <citation type="journal article" date="2018" name="BMC Genomics">
        <title>The genome of Naegleria lovaniensis, the basis for a comparative approach to unravel pathogenicity factors of the human pathogenic amoeba N. fowleri.</title>
        <authorList>
            <person name="Liechti N."/>
            <person name="Schurch N."/>
            <person name="Bruggmann R."/>
            <person name="Wittwer M."/>
        </authorList>
    </citation>
    <scope>NUCLEOTIDE SEQUENCE [LARGE SCALE GENOMIC DNA]</scope>
    <source>
        <strain evidence="4 5">ATCC 30569</strain>
    </source>
</reference>
<accession>A0AA88GDW1</accession>
<dbReference type="GeneID" id="68101574"/>
<dbReference type="GO" id="GO:0016020">
    <property type="term" value="C:membrane"/>
    <property type="evidence" value="ECO:0007669"/>
    <property type="project" value="GOC"/>
</dbReference>
<dbReference type="AlphaFoldDB" id="A0AA88GDW1"/>
<feature type="transmembrane region" description="Helical" evidence="2">
    <location>
        <begin position="185"/>
        <end position="207"/>
    </location>
</feature>
<dbReference type="GO" id="GO:0046513">
    <property type="term" value="P:ceramide biosynthetic process"/>
    <property type="evidence" value="ECO:0007669"/>
    <property type="project" value="TreeGrafter"/>
</dbReference>
<keyword evidence="2" id="KW-1133">Transmembrane helix</keyword>
<dbReference type="PANTHER" id="PTHR12879:SF8">
    <property type="entry name" value="SPHINGOLIPID DELTA(4)-DESATURASE DES1"/>
    <property type="match status" value="1"/>
</dbReference>
<dbReference type="InterPro" id="IPR013866">
    <property type="entry name" value="Sphingolipid_d4-desaturase_N"/>
</dbReference>
<name>A0AA88GDW1_NAELO</name>
<evidence type="ECO:0000313" key="5">
    <source>
        <dbReference type="Proteomes" id="UP000816034"/>
    </source>
</evidence>
<feature type="transmembrane region" description="Helical" evidence="2">
    <location>
        <begin position="134"/>
        <end position="152"/>
    </location>
</feature>
<dbReference type="Pfam" id="PF08557">
    <property type="entry name" value="Lipid_DES"/>
    <property type="match status" value="1"/>
</dbReference>
<protein>
    <recommendedName>
        <fullName evidence="3">Sphingolipid delta4-desaturase N-terminal domain-containing protein</fullName>
    </recommendedName>
</protein>
<evidence type="ECO:0000256" key="1">
    <source>
        <dbReference type="SAM" id="MobiDB-lite"/>
    </source>
</evidence>
<evidence type="ECO:0000256" key="2">
    <source>
        <dbReference type="SAM" id="Phobius"/>
    </source>
</evidence>
<feature type="domain" description="Sphingolipid delta4-desaturase N-terminal" evidence="3">
    <location>
        <begin position="35"/>
        <end position="73"/>
    </location>
</feature>
<keyword evidence="2" id="KW-0812">Transmembrane</keyword>
<dbReference type="SMART" id="SM01269">
    <property type="entry name" value="Lipid_DES"/>
    <property type="match status" value="1"/>
</dbReference>
<gene>
    <name evidence="4" type="ORF">C9374_009120</name>
</gene>
<feature type="region of interest" description="Disordered" evidence="1">
    <location>
        <begin position="1"/>
        <end position="22"/>
    </location>
</feature>
<dbReference type="GO" id="GO:0042284">
    <property type="term" value="F:sphingolipid delta-4 desaturase activity"/>
    <property type="evidence" value="ECO:0007669"/>
    <property type="project" value="TreeGrafter"/>
</dbReference>
<keyword evidence="2" id="KW-0472">Membrane</keyword>
<dbReference type="EMBL" id="PYSW02000037">
    <property type="protein sequence ID" value="KAG2377604.1"/>
    <property type="molecule type" value="Genomic_DNA"/>
</dbReference>